<protein>
    <submittedName>
        <fullName evidence="1">GntR family transcriptional regulator/MocR family aminotransferase</fullName>
    </submittedName>
</protein>
<accession>A0ACC5T5F0</accession>
<dbReference type="Proteomes" id="UP000823773">
    <property type="component" value="Unassembled WGS sequence"/>
</dbReference>
<comment type="caution">
    <text evidence="1">The sequence shown here is derived from an EMBL/GenBank/DDBJ whole genome shotgun (WGS) entry which is preliminary data.</text>
</comment>
<name>A0ACC5T5F0_ENSAD</name>
<evidence type="ECO:0000313" key="1">
    <source>
        <dbReference type="EMBL" id="MBP1876083.1"/>
    </source>
</evidence>
<organism evidence="1 2">
    <name type="scientific">Ensifer adhaerens</name>
    <name type="common">Sinorhizobium morelense</name>
    <dbReference type="NCBI Taxonomy" id="106592"/>
    <lineage>
        <taxon>Bacteria</taxon>
        <taxon>Pseudomonadati</taxon>
        <taxon>Pseudomonadota</taxon>
        <taxon>Alphaproteobacteria</taxon>
        <taxon>Hyphomicrobiales</taxon>
        <taxon>Rhizobiaceae</taxon>
        <taxon>Sinorhizobium/Ensifer group</taxon>
        <taxon>Ensifer</taxon>
    </lineage>
</organism>
<dbReference type="EMBL" id="JAGGJR010000014">
    <property type="protein sequence ID" value="MBP1876083.1"/>
    <property type="molecule type" value="Genomic_DNA"/>
</dbReference>
<sequence length="502" mass="55121">MASAKQFNYPVWTMVVREKSGGPTLQEQLFIQLRRLIVNGQLARGARLPASRSMATDLEISRNTVNIAYDRLAAEGYIQRRPGSGFYVEESLPEDSVRPGGERGLPPSSLPVALSARGREASIRHWSWSRQDKFDLSPGMPALDIFPYKQFGKIAANYWRRFAVSDLGYGEGGGLAALRQQLAIYLSEARGIRCEADQIIVVGSTLQAANLVAHVLLDAGDVVGVEDPAYATLLSTLRSAGLRLTPVPVHRDGLNADDIAHRAADARMILVSPIGQFPAGATMSEPAIERLLAWANTSDSWIFEDDFNSEIRWRGTPLVPLAARKGGERVIHVSSFNRVLAPGLRLAYLVVPRELITAFTAVQDSLSCYAPLTHQHTVADFMASGELASHIRRTRALYRDRATAIMTALKEKLGDVFDVPTLDAGLHLTLTAHEPLDDVELSRLLRGAWIDTPPLSSYCVERKDLFGLVAGFGNLSPERLAAAVQRMELVTRRFLERTGKSS</sequence>
<evidence type="ECO:0000313" key="2">
    <source>
        <dbReference type="Proteomes" id="UP000823773"/>
    </source>
</evidence>
<gene>
    <name evidence="1" type="ORF">J2Z19_005832</name>
</gene>
<keyword evidence="1" id="KW-0808">Transferase</keyword>
<reference evidence="1" key="1">
    <citation type="submission" date="2021-03" db="EMBL/GenBank/DDBJ databases">
        <title>Genomic Encyclopedia of Type Strains, Phase IV (KMG-IV): sequencing the most valuable type-strain genomes for metagenomic binning, comparative biology and taxonomic classification.</title>
        <authorList>
            <person name="Goeker M."/>
        </authorList>
    </citation>
    <scope>NUCLEOTIDE SEQUENCE</scope>
    <source>
        <strain evidence="1">DSM 18131</strain>
    </source>
</reference>
<proteinExistence type="predicted"/>
<keyword evidence="2" id="KW-1185">Reference proteome</keyword>
<keyword evidence="1" id="KW-0032">Aminotransferase</keyword>